<accession>A0A0G4FZD6</accession>
<evidence type="ECO:0000313" key="2">
    <source>
        <dbReference type="EMBL" id="CEM20984.1"/>
    </source>
</evidence>
<reference evidence="2" key="1">
    <citation type="submission" date="2014-11" db="EMBL/GenBank/DDBJ databases">
        <authorList>
            <person name="Otto D Thomas"/>
            <person name="Naeem Raeece"/>
        </authorList>
    </citation>
    <scope>NUCLEOTIDE SEQUENCE</scope>
</reference>
<gene>
    <name evidence="2" type="ORF">Cvel_3954</name>
</gene>
<proteinExistence type="predicted"/>
<feature type="chain" id="PRO_5005189750" evidence="1">
    <location>
        <begin position="22"/>
        <end position="237"/>
    </location>
</feature>
<dbReference type="EMBL" id="CDMZ01000761">
    <property type="protein sequence ID" value="CEM20984.1"/>
    <property type="molecule type" value="Genomic_DNA"/>
</dbReference>
<protein>
    <submittedName>
        <fullName evidence="2">Uncharacterized protein</fullName>
    </submittedName>
</protein>
<name>A0A0G4FZD6_9ALVE</name>
<feature type="signal peptide" evidence="1">
    <location>
        <begin position="1"/>
        <end position="21"/>
    </location>
</feature>
<evidence type="ECO:0000256" key="1">
    <source>
        <dbReference type="SAM" id="SignalP"/>
    </source>
</evidence>
<sequence>MQPRMFFLLLVLQSFSSSVSSLSLGAIYRTPEQRLRAGEWGGGCWKILANDPSNKSLRTQCCDLWKDRSISAPCCGMKSGCVCRQNPSGEWPLPPYGDRKNAFMGECQVPHPNAIAAGDLGDFPYEVVRDPEDSSIAVVRLLRFLRKAEGEGSINPSAAKKLKEMASNETKRILNVFAAFEDYADKVLVSELLELVSTADKSANTNTVTTADKSVNNTKATAEKGINTKAGGGWGLF</sequence>
<dbReference type="VEuPathDB" id="CryptoDB:Cvel_3954"/>
<organism evidence="2">
    <name type="scientific">Chromera velia CCMP2878</name>
    <dbReference type="NCBI Taxonomy" id="1169474"/>
    <lineage>
        <taxon>Eukaryota</taxon>
        <taxon>Sar</taxon>
        <taxon>Alveolata</taxon>
        <taxon>Colpodellida</taxon>
        <taxon>Chromeraceae</taxon>
        <taxon>Chromera</taxon>
    </lineage>
</organism>
<keyword evidence="1" id="KW-0732">Signal</keyword>
<dbReference type="AlphaFoldDB" id="A0A0G4FZD6"/>